<dbReference type="PANTHER" id="PTHR23389:SF21">
    <property type="entry name" value="ATPASE FAMILY AAA DOMAIN-CONTAINING PROTEIN 5"/>
    <property type="match status" value="1"/>
</dbReference>
<dbReference type="CDD" id="cd00009">
    <property type="entry name" value="AAA"/>
    <property type="match status" value="1"/>
</dbReference>
<protein>
    <submittedName>
        <fullName evidence="3">Telomere length regulation protein-like protein</fullName>
    </submittedName>
</protein>
<evidence type="ECO:0000313" key="3">
    <source>
        <dbReference type="EMBL" id="KFH48518.1"/>
    </source>
</evidence>
<evidence type="ECO:0000259" key="2">
    <source>
        <dbReference type="SMART" id="SM00382"/>
    </source>
</evidence>
<feature type="compositionally biased region" description="Basic and acidic residues" evidence="1">
    <location>
        <begin position="226"/>
        <end position="247"/>
    </location>
</feature>
<dbReference type="STRING" id="857340.A0A086TGN6"/>
<dbReference type="AlphaFoldDB" id="A0A086TGN6"/>
<dbReference type="Gene3D" id="3.40.50.300">
    <property type="entry name" value="P-loop containing nucleotide triphosphate hydrolases"/>
    <property type="match status" value="1"/>
</dbReference>
<feature type="region of interest" description="Disordered" evidence="1">
    <location>
        <begin position="215"/>
        <end position="303"/>
    </location>
</feature>
<dbReference type="GO" id="GO:0016887">
    <property type="term" value="F:ATP hydrolysis activity"/>
    <property type="evidence" value="ECO:0007669"/>
    <property type="project" value="InterPro"/>
</dbReference>
<dbReference type="GO" id="GO:0003677">
    <property type="term" value="F:DNA binding"/>
    <property type="evidence" value="ECO:0007669"/>
    <property type="project" value="TreeGrafter"/>
</dbReference>
<feature type="domain" description="AAA+ ATPase" evidence="2">
    <location>
        <begin position="578"/>
        <end position="760"/>
    </location>
</feature>
<feature type="region of interest" description="Disordered" evidence="1">
    <location>
        <begin position="1"/>
        <end position="180"/>
    </location>
</feature>
<comment type="caution">
    <text evidence="3">The sequence shown here is derived from an EMBL/GenBank/DDBJ whole genome shotgun (WGS) entry which is preliminary data.</text>
</comment>
<dbReference type="OrthoDB" id="9996895at2759"/>
<reference evidence="4" key="1">
    <citation type="journal article" date="2014" name="Genome Announc.">
        <title>Genome sequence and annotation of Acremonium chrysogenum, producer of the beta-lactam antibiotic cephalosporin C.</title>
        <authorList>
            <person name="Terfehr D."/>
            <person name="Dahlmann T.A."/>
            <person name="Specht T."/>
            <person name="Zadra I."/>
            <person name="Kuernsteiner H."/>
            <person name="Kueck U."/>
        </authorList>
    </citation>
    <scope>NUCLEOTIDE SEQUENCE [LARGE SCALE GENOMIC DNA]</scope>
    <source>
        <strain evidence="4">ATCC 11550 / CBS 779.69 / DSM 880 / IAM 14645 / JCM 23072 / IMI 49137</strain>
    </source>
</reference>
<dbReference type="Proteomes" id="UP000029964">
    <property type="component" value="Unassembled WGS sequence"/>
</dbReference>
<gene>
    <name evidence="3" type="ORF">ACRE_007280</name>
</gene>
<dbReference type="InterPro" id="IPR027417">
    <property type="entry name" value="P-loop_NTPase"/>
</dbReference>
<dbReference type="GO" id="GO:0005634">
    <property type="term" value="C:nucleus"/>
    <property type="evidence" value="ECO:0007669"/>
    <property type="project" value="TreeGrafter"/>
</dbReference>
<feature type="compositionally biased region" description="Polar residues" evidence="1">
    <location>
        <begin position="272"/>
        <end position="281"/>
    </location>
</feature>
<dbReference type="InterPro" id="IPR003959">
    <property type="entry name" value="ATPase_AAA_core"/>
</dbReference>
<dbReference type="SMART" id="SM00382">
    <property type="entry name" value="AAA"/>
    <property type="match status" value="1"/>
</dbReference>
<evidence type="ECO:0000313" key="4">
    <source>
        <dbReference type="Proteomes" id="UP000029964"/>
    </source>
</evidence>
<dbReference type="InterPro" id="IPR003593">
    <property type="entry name" value="AAA+_ATPase"/>
</dbReference>
<organism evidence="3 4">
    <name type="scientific">Hapsidospora chrysogenum (strain ATCC 11550 / CBS 779.69 / DSM 880 / IAM 14645 / JCM 23072 / IMI 49137)</name>
    <name type="common">Acremonium chrysogenum</name>
    <dbReference type="NCBI Taxonomy" id="857340"/>
    <lineage>
        <taxon>Eukaryota</taxon>
        <taxon>Fungi</taxon>
        <taxon>Dikarya</taxon>
        <taxon>Ascomycota</taxon>
        <taxon>Pezizomycotina</taxon>
        <taxon>Sordariomycetes</taxon>
        <taxon>Hypocreomycetidae</taxon>
        <taxon>Hypocreales</taxon>
        <taxon>Bionectriaceae</taxon>
        <taxon>Hapsidospora</taxon>
    </lineage>
</organism>
<dbReference type="HOGENOM" id="CLU_003721_0_0_1"/>
<dbReference type="Pfam" id="PF00004">
    <property type="entry name" value="AAA"/>
    <property type="match status" value="1"/>
</dbReference>
<dbReference type="GO" id="GO:0005524">
    <property type="term" value="F:ATP binding"/>
    <property type="evidence" value="ECO:0007669"/>
    <property type="project" value="InterPro"/>
</dbReference>
<dbReference type="PANTHER" id="PTHR23389">
    <property type="entry name" value="CHROMOSOME TRANSMISSION FIDELITY FACTOR 18"/>
    <property type="match status" value="1"/>
</dbReference>
<feature type="region of interest" description="Disordered" evidence="1">
    <location>
        <begin position="669"/>
        <end position="693"/>
    </location>
</feature>
<proteinExistence type="predicted"/>
<accession>A0A086TGN6</accession>
<sequence length="1166" mass="127996">MVQPDTNGPSAKKLHPFFTRAPEAPPDDSSPNPAVLLVQELQEDASAPESDGGSGRKKRRSRGPDEAEDTPVSKKSRRKRASGMTSLNGSITNHLTLPVNHEPLLDADNQQADLIPTPPQSDILTRANEQISVNDPNANFKPDQTRPAEKNIPPKSPKNKKVLLFNPKTGTLGSPPKPKRPALPSLIVTIKYGNDEGHRKEIGVKISQILEGTYEPQKATRKGRSERKSASKKSEILEDSTTIKETHPFFTGKKTPQTNDACPSEGPKKSPPQRQTISMVTPKSPRKQRHPFEPTKIPNFGGTKPIGIKVPGAMHPAWPSLGMTHVRDGDALELRAPQATVQVEQSRKNKGQIVSVTPEDSVLRHLVEQLDLQAVRSSLPRDDDNFSPPPPELRLPTRRFESGRKLQKRIRPQLRTLGSVHERGQSDSDLDELSGKPAPPRTHPAISRLFKDLESNLGAYDRSTCENLAWTQKYAPTMAGQIIQAGKEAFYLKQWLETLTVQAVDTGNTEGGSKGKPKGGKITKKRRKNKLDGFVVDSTDEEFELDEVSDDEADWAPAGPETNQKTVIRSGSRKNQGLPNAVVISGPHGSGKTAAAYAVAKELGFEVFEINSSSRRSGKDLLEKVGDMTRNHLVQQHQAEATAAEEEVEDEVAKDLKSGKQGMMTAFFKPKAGTAPKTSKKRKADKAKEEPKAASKLQKQSLILVEEVDVLYEEDKQFWATLMGMIAQSKRPFIMTCNDETLVPIQGLTLYGILRFSPPPVELAADVCLLIAANEGHALERHAVEDLYLSRGNDLRAAITELNYWCQIGVGDCRGGFDWFYLRWPTGIDLDENGDVVRVISEDTYMKGMGWIARDPIATCNDPWGAEEEAMHQCWDSWQLNVCDWHNSLDMAACTDDLSKGGRAADLSAYQDFSQALSDCDLYSNGMFGATLQEVINPCLPELPTKAREDYVVGRQLLEAEPMTPSAALGGEISTSVSSLARNDLLNHASQTHESSAASTLTPIGEQKAITILESSFKSPPSTPLTRRAFSLAFDPIAASDTDSRTSLLTLSVFDGPFPTIVLDIAPWVRSIVSYDHHLMLERKRLSSLLSEGGGGAKRKRMRNTRAAYSALEGGERRSTRRERYFGDLVNMNLVLGTGLEAWREAVLEAMEVAAPIGGMATVEDG</sequence>
<dbReference type="EMBL" id="JPKY01000003">
    <property type="protein sequence ID" value="KFH48518.1"/>
    <property type="molecule type" value="Genomic_DNA"/>
</dbReference>
<feature type="compositionally biased region" description="Polar residues" evidence="1">
    <location>
        <begin position="120"/>
        <end position="137"/>
    </location>
</feature>
<dbReference type="SUPFAM" id="SSF52540">
    <property type="entry name" value="P-loop containing nucleoside triphosphate hydrolases"/>
    <property type="match status" value="1"/>
</dbReference>
<feature type="compositionally biased region" description="Polar residues" evidence="1">
    <location>
        <begin position="83"/>
        <end position="95"/>
    </location>
</feature>
<name>A0A086TGN6_HAPC1</name>
<feature type="region of interest" description="Disordered" evidence="1">
    <location>
        <begin position="378"/>
        <end position="445"/>
    </location>
</feature>
<evidence type="ECO:0000256" key="1">
    <source>
        <dbReference type="SAM" id="MobiDB-lite"/>
    </source>
</evidence>
<keyword evidence="4" id="KW-1185">Reference proteome</keyword>